<keyword evidence="1" id="KW-0472">Membrane</keyword>
<comment type="caution">
    <text evidence="2">The sequence shown here is derived from an EMBL/GenBank/DDBJ whole genome shotgun (WGS) entry which is preliminary data.</text>
</comment>
<dbReference type="RefSeq" id="WP_129129191.1">
    <property type="nucleotide sequence ID" value="NZ_SDHW01000001.1"/>
</dbReference>
<sequence length="159" mass="18623">MDDIFSYGILLIPFLTFFLLIAVAVLFIYGQHRAISVIYLPSRKLNTSDVWFQLIPVFNFYWSFVVVNRLSASFAEEFDRLQITRRELYPTRAAGIASILLYFVSLIPVKEIKTLAGAGWFVCFIVYWIQIQKCRKLILDNQDNDLLDVEKEYLLNKHN</sequence>
<feature type="transmembrane region" description="Helical" evidence="1">
    <location>
        <begin position="7"/>
        <end position="30"/>
    </location>
</feature>
<keyword evidence="1" id="KW-1133">Transmembrane helix</keyword>
<organism evidence="2 3">
    <name type="scientific">Lacibacter luteus</name>
    <dbReference type="NCBI Taxonomy" id="2508719"/>
    <lineage>
        <taxon>Bacteria</taxon>
        <taxon>Pseudomonadati</taxon>
        <taxon>Bacteroidota</taxon>
        <taxon>Chitinophagia</taxon>
        <taxon>Chitinophagales</taxon>
        <taxon>Chitinophagaceae</taxon>
        <taxon>Lacibacter</taxon>
    </lineage>
</organism>
<keyword evidence="3" id="KW-1185">Reference proteome</keyword>
<feature type="transmembrane region" description="Helical" evidence="1">
    <location>
        <begin position="88"/>
        <end position="106"/>
    </location>
</feature>
<name>A0A4Q1CMH3_9BACT</name>
<dbReference type="AlphaFoldDB" id="A0A4Q1CMH3"/>
<feature type="transmembrane region" description="Helical" evidence="1">
    <location>
        <begin position="50"/>
        <end position="67"/>
    </location>
</feature>
<evidence type="ECO:0000313" key="3">
    <source>
        <dbReference type="Proteomes" id="UP000290204"/>
    </source>
</evidence>
<protein>
    <recommendedName>
        <fullName evidence="4">DUF4328 domain-containing protein</fullName>
    </recommendedName>
</protein>
<reference evidence="2 3" key="1">
    <citation type="submission" date="2019-01" db="EMBL/GenBank/DDBJ databases">
        <title>Lacibacter sp. strain TTM-7.</title>
        <authorList>
            <person name="Chen W.-M."/>
        </authorList>
    </citation>
    <scope>NUCLEOTIDE SEQUENCE [LARGE SCALE GENOMIC DNA]</scope>
    <source>
        <strain evidence="2 3">TTM-7</strain>
    </source>
</reference>
<keyword evidence="1" id="KW-0812">Transmembrane</keyword>
<accession>A0A4Q1CMH3</accession>
<dbReference type="Proteomes" id="UP000290204">
    <property type="component" value="Unassembled WGS sequence"/>
</dbReference>
<dbReference type="EMBL" id="SDHW01000001">
    <property type="protein sequence ID" value="RXK61819.1"/>
    <property type="molecule type" value="Genomic_DNA"/>
</dbReference>
<evidence type="ECO:0008006" key="4">
    <source>
        <dbReference type="Google" id="ProtNLM"/>
    </source>
</evidence>
<evidence type="ECO:0000313" key="2">
    <source>
        <dbReference type="EMBL" id="RXK61819.1"/>
    </source>
</evidence>
<gene>
    <name evidence="2" type="ORF">ESA94_02050</name>
</gene>
<evidence type="ECO:0000256" key="1">
    <source>
        <dbReference type="SAM" id="Phobius"/>
    </source>
</evidence>
<feature type="transmembrane region" description="Helical" evidence="1">
    <location>
        <begin position="112"/>
        <end position="129"/>
    </location>
</feature>
<proteinExistence type="predicted"/>
<dbReference type="OrthoDB" id="674197at2"/>